<proteinExistence type="predicted"/>
<accession>A0ABV0VDV2</accession>
<protein>
    <submittedName>
        <fullName evidence="1">Uncharacterized protein</fullName>
    </submittedName>
</protein>
<name>A0ABV0VDV2_9TELE</name>
<dbReference type="EMBL" id="JAHRIQ010105183">
    <property type="protein sequence ID" value="MEQ2255249.1"/>
    <property type="molecule type" value="Genomic_DNA"/>
</dbReference>
<gene>
    <name evidence="1" type="ORF">ILYODFUR_011914</name>
</gene>
<organism evidence="1 2">
    <name type="scientific">Ilyodon furcidens</name>
    <name type="common">goldbreast splitfin</name>
    <dbReference type="NCBI Taxonomy" id="33524"/>
    <lineage>
        <taxon>Eukaryota</taxon>
        <taxon>Metazoa</taxon>
        <taxon>Chordata</taxon>
        <taxon>Craniata</taxon>
        <taxon>Vertebrata</taxon>
        <taxon>Euteleostomi</taxon>
        <taxon>Actinopterygii</taxon>
        <taxon>Neopterygii</taxon>
        <taxon>Teleostei</taxon>
        <taxon>Neoteleostei</taxon>
        <taxon>Acanthomorphata</taxon>
        <taxon>Ovalentaria</taxon>
        <taxon>Atherinomorphae</taxon>
        <taxon>Cyprinodontiformes</taxon>
        <taxon>Goodeidae</taxon>
        <taxon>Ilyodon</taxon>
    </lineage>
</organism>
<reference evidence="1 2" key="1">
    <citation type="submission" date="2021-06" db="EMBL/GenBank/DDBJ databases">
        <authorList>
            <person name="Palmer J.M."/>
        </authorList>
    </citation>
    <scope>NUCLEOTIDE SEQUENCE [LARGE SCALE GENOMIC DNA]</scope>
    <source>
        <strain evidence="2">if_2019</strain>
        <tissue evidence="1">Muscle</tissue>
    </source>
</reference>
<sequence length="125" mass="13941">MCSPSALKGSYMKKQAKMLLMFNSLLWDSAQLASLDQSRLSAFCFRGEGIAQKQPTYVEETAPNGSSSPRKTRLHQCFPTKSSRICSSVCVFVCVCVCILHCELQMKMTAVVIYTMFMLFSSSVQ</sequence>
<comment type="caution">
    <text evidence="1">The sequence shown here is derived from an EMBL/GenBank/DDBJ whole genome shotgun (WGS) entry which is preliminary data.</text>
</comment>
<evidence type="ECO:0000313" key="2">
    <source>
        <dbReference type="Proteomes" id="UP001482620"/>
    </source>
</evidence>
<dbReference type="Proteomes" id="UP001482620">
    <property type="component" value="Unassembled WGS sequence"/>
</dbReference>
<keyword evidence="2" id="KW-1185">Reference proteome</keyword>
<evidence type="ECO:0000313" key="1">
    <source>
        <dbReference type="EMBL" id="MEQ2255249.1"/>
    </source>
</evidence>